<dbReference type="OrthoDB" id="72851at2759"/>
<keyword evidence="6 7" id="KW-0472">Membrane</keyword>
<evidence type="ECO:0000256" key="4">
    <source>
        <dbReference type="ARBA" id="ARBA00022692"/>
    </source>
</evidence>
<reference evidence="9" key="1">
    <citation type="journal article" date="2021" name="Nat. Commun.">
        <title>Genetic determinants of endophytism in the Arabidopsis root mycobiome.</title>
        <authorList>
            <person name="Mesny F."/>
            <person name="Miyauchi S."/>
            <person name="Thiergart T."/>
            <person name="Pickel B."/>
            <person name="Atanasova L."/>
            <person name="Karlsson M."/>
            <person name="Huettel B."/>
            <person name="Barry K.W."/>
            <person name="Haridas S."/>
            <person name="Chen C."/>
            <person name="Bauer D."/>
            <person name="Andreopoulos W."/>
            <person name="Pangilinan J."/>
            <person name="LaButti K."/>
            <person name="Riley R."/>
            <person name="Lipzen A."/>
            <person name="Clum A."/>
            <person name="Drula E."/>
            <person name="Henrissat B."/>
            <person name="Kohler A."/>
            <person name="Grigoriev I.V."/>
            <person name="Martin F.M."/>
            <person name="Hacquard S."/>
        </authorList>
    </citation>
    <scope>NUCLEOTIDE SEQUENCE</scope>
    <source>
        <strain evidence="9">MPI-CAGE-CH-0235</strain>
    </source>
</reference>
<keyword evidence="10" id="KW-1185">Reference proteome</keyword>
<dbReference type="GO" id="GO:0016757">
    <property type="term" value="F:glycosyltransferase activity"/>
    <property type="evidence" value="ECO:0007669"/>
    <property type="project" value="UniProtKB-KW"/>
</dbReference>
<feature type="transmembrane region" description="Helical" evidence="7">
    <location>
        <begin position="688"/>
        <end position="706"/>
    </location>
</feature>
<dbReference type="InterPro" id="IPR001173">
    <property type="entry name" value="Glyco_trans_2-like"/>
</dbReference>
<dbReference type="Proteomes" id="UP000813444">
    <property type="component" value="Unassembled WGS sequence"/>
</dbReference>
<comment type="caution">
    <text evidence="9">The sequence shown here is derived from an EMBL/GenBank/DDBJ whole genome shotgun (WGS) entry which is preliminary data.</text>
</comment>
<feature type="transmembrane region" description="Helical" evidence="7">
    <location>
        <begin position="98"/>
        <end position="119"/>
    </location>
</feature>
<evidence type="ECO:0000256" key="5">
    <source>
        <dbReference type="ARBA" id="ARBA00022989"/>
    </source>
</evidence>
<dbReference type="PANTHER" id="PTHR43867">
    <property type="entry name" value="CELLULOSE SYNTHASE CATALYTIC SUBUNIT A [UDP-FORMING]"/>
    <property type="match status" value="1"/>
</dbReference>
<evidence type="ECO:0000256" key="2">
    <source>
        <dbReference type="ARBA" id="ARBA00022676"/>
    </source>
</evidence>
<keyword evidence="2" id="KW-0328">Glycosyltransferase</keyword>
<evidence type="ECO:0000256" key="3">
    <source>
        <dbReference type="ARBA" id="ARBA00022679"/>
    </source>
</evidence>
<dbReference type="InterPro" id="IPR050321">
    <property type="entry name" value="Glycosyltr_2/OpgH_subfam"/>
</dbReference>
<keyword evidence="5 7" id="KW-1133">Transmembrane helix</keyword>
<dbReference type="InterPro" id="IPR029044">
    <property type="entry name" value="Nucleotide-diphossugar_trans"/>
</dbReference>
<feature type="transmembrane region" description="Helical" evidence="7">
    <location>
        <begin position="447"/>
        <end position="476"/>
    </location>
</feature>
<gene>
    <name evidence="9" type="ORF">B0I35DRAFT_87094</name>
</gene>
<dbReference type="AlphaFoldDB" id="A0A8K0SJQ6"/>
<comment type="subcellular location">
    <subcellularLocation>
        <location evidence="1">Membrane</location>
        <topology evidence="1">Multi-pass membrane protein</topology>
    </subcellularLocation>
</comment>
<feature type="transmembrane region" description="Helical" evidence="7">
    <location>
        <begin position="482"/>
        <end position="505"/>
    </location>
</feature>
<dbReference type="CDD" id="cd06421">
    <property type="entry name" value="CESA_CelA_like"/>
    <property type="match status" value="1"/>
</dbReference>
<protein>
    <submittedName>
        <fullName evidence="9">Nucleotide-diphospho-sugar transferase</fullName>
    </submittedName>
</protein>
<evidence type="ECO:0000313" key="10">
    <source>
        <dbReference type="Proteomes" id="UP000813444"/>
    </source>
</evidence>
<keyword evidence="3 9" id="KW-0808">Transferase</keyword>
<feature type="domain" description="Glycosyltransferase 2-like" evidence="8">
    <location>
        <begin position="280"/>
        <end position="458"/>
    </location>
</feature>
<dbReference type="EMBL" id="JAGPNK010000013">
    <property type="protein sequence ID" value="KAH7309847.1"/>
    <property type="molecule type" value="Genomic_DNA"/>
</dbReference>
<keyword evidence="4 7" id="KW-0812">Transmembrane</keyword>
<evidence type="ECO:0000259" key="8">
    <source>
        <dbReference type="Pfam" id="PF13632"/>
    </source>
</evidence>
<dbReference type="SUPFAM" id="SSF53448">
    <property type="entry name" value="Nucleotide-diphospho-sugar transferases"/>
    <property type="match status" value="1"/>
</dbReference>
<proteinExistence type="predicted"/>
<evidence type="ECO:0000256" key="6">
    <source>
        <dbReference type="ARBA" id="ARBA00023136"/>
    </source>
</evidence>
<dbReference type="Pfam" id="PF13632">
    <property type="entry name" value="Glyco_trans_2_3"/>
    <property type="match status" value="1"/>
</dbReference>
<dbReference type="Gene3D" id="3.90.550.10">
    <property type="entry name" value="Spore Coat Polysaccharide Biosynthesis Protein SpsA, Chain A"/>
    <property type="match status" value="1"/>
</dbReference>
<evidence type="ECO:0000256" key="7">
    <source>
        <dbReference type="SAM" id="Phobius"/>
    </source>
</evidence>
<name>A0A8K0SJQ6_9HYPO</name>
<evidence type="ECO:0000256" key="1">
    <source>
        <dbReference type="ARBA" id="ARBA00004141"/>
    </source>
</evidence>
<organism evidence="9 10">
    <name type="scientific">Stachybotrys elegans</name>
    <dbReference type="NCBI Taxonomy" id="80388"/>
    <lineage>
        <taxon>Eukaryota</taxon>
        <taxon>Fungi</taxon>
        <taxon>Dikarya</taxon>
        <taxon>Ascomycota</taxon>
        <taxon>Pezizomycotina</taxon>
        <taxon>Sordariomycetes</taxon>
        <taxon>Hypocreomycetidae</taxon>
        <taxon>Hypocreales</taxon>
        <taxon>Stachybotryaceae</taxon>
        <taxon>Stachybotrys</taxon>
    </lineage>
</organism>
<feature type="transmembrane region" description="Helical" evidence="7">
    <location>
        <begin position="574"/>
        <end position="597"/>
    </location>
</feature>
<dbReference type="GO" id="GO:0016020">
    <property type="term" value="C:membrane"/>
    <property type="evidence" value="ECO:0007669"/>
    <property type="project" value="UniProtKB-SubCell"/>
</dbReference>
<accession>A0A8K0SJQ6</accession>
<dbReference type="PANTHER" id="PTHR43867:SF2">
    <property type="entry name" value="CELLULOSE SYNTHASE CATALYTIC SUBUNIT A [UDP-FORMING]"/>
    <property type="match status" value="1"/>
</dbReference>
<sequence length="707" mass="79996">MTHILRRWFGTNGFLYEKIDDGVFKKSDDLPSPGSYFTTSPTSPGSPILPFAELGTSSKEIIYARGASEKEHYVIHKLPEDAYFDDLSLSPWRKRVHGYLGVTALMVVPLMLWAQAIQFNVIWNGTFAYRVDTKLRLGLIWASFMVQLVKNVTKSWQAVLLCFSLGKSRKPRLLLQGTSLPRVDVVITVCKESLDVVQDTVLAALNIDYPADRFRVLISDDGASQALELWAVSLQRKYENLYYTARAPNVRTGFKAGNLNHAMDFLRALPGGRAEFMAGLDTDMIPEKHWLRSLMAHMVLDTNLGLVCPTQLFYNSPENDPLHQGQTTSWRSQDTIRDMIGSAWNTGSGWLARRQALDDIGGFSTEILIEDLYSSIRMMAEGWKTAYVAEALQYGLMPNTYDAHLKQFLRWNIGGCQTFVKMGYFIKPSICKSLTFTQRLNGFLTGIAAWVTPFFVTTDIIVTCLLLATGLPFIYYHNVEEVKLLLTLSCACSLLDWALMIHIGLTAGYQASVRDACIAYMHPYYVVNILRNFVLPASLGGIVPNFTATGSVSVPVNERNHYKRTPLIRRLSHFLFRSGGMFLVIAIAAIVLSVTVRGLGFIRGWQLENSVVAGQDVWVIFLTTLGWPPLGWLLIILDLCMPILYMISPPTVPDRDDMMGRRDENQVRYPRPEFRHTKWSWNQLRLPALYHLIPLYLMAMMAMSRFL</sequence>
<evidence type="ECO:0000313" key="9">
    <source>
        <dbReference type="EMBL" id="KAH7309847.1"/>
    </source>
</evidence>